<dbReference type="Proteomes" id="UP001219537">
    <property type="component" value="Chromosome 1"/>
</dbReference>
<name>A0AAQ2XVI8_9VIBR</name>
<proteinExistence type="predicted"/>
<dbReference type="EMBL" id="CP117988">
    <property type="protein sequence ID" value="WDG06863.1"/>
    <property type="molecule type" value="Genomic_DNA"/>
</dbReference>
<reference evidence="1" key="1">
    <citation type="submission" date="2023-02" db="EMBL/GenBank/DDBJ databases">
        <title>Isolation, identification, and genome analysis of Vibrio campbellii in the Penaeus vannamei larvae stage.</title>
        <authorList>
            <person name="Huang T."/>
            <person name="Zhang B."/>
        </authorList>
    </citation>
    <scope>NUCLEOTIDE SEQUENCE</scope>
    <source>
        <strain evidence="1">20220413_1</strain>
    </source>
</reference>
<dbReference type="RefSeq" id="WP_274290176.1">
    <property type="nucleotide sequence ID" value="NZ_CP117988.1"/>
</dbReference>
<evidence type="ECO:0000313" key="2">
    <source>
        <dbReference type="Proteomes" id="UP001219537"/>
    </source>
</evidence>
<protein>
    <submittedName>
        <fullName evidence="1">Uncharacterized protein</fullName>
    </submittedName>
</protein>
<dbReference type="AlphaFoldDB" id="A0AAQ2XVI8"/>
<organism evidence="1 2">
    <name type="scientific">Vibrio campbellii</name>
    <dbReference type="NCBI Taxonomy" id="680"/>
    <lineage>
        <taxon>Bacteria</taxon>
        <taxon>Pseudomonadati</taxon>
        <taxon>Pseudomonadota</taxon>
        <taxon>Gammaproteobacteria</taxon>
        <taxon>Vibrionales</taxon>
        <taxon>Vibrionaceae</taxon>
        <taxon>Vibrio</taxon>
    </lineage>
</organism>
<evidence type="ECO:0000313" key="1">
    <source>
        <dbReference type="EMBL" id="WDG06863.1"/>
    </source>
</evidence>
<accession>A0AAQ2XVI8</accession>
<sequence>MGVIRSNLPNGSPRNKIEYLADLLDSMGTGETVINLLPNGEINLNTHSLPTAPTISVKTTQSVNPNATIEFGRNAVSGIYGWGLELATSKDTTGWVKHESSIKSSYSHPSIPATNGVLRCSIGGDGVAYSVFSAPQGGKAHNALKARVLVGASANANITVGIARVLIDENTGEISITKVMDNQYHRMETKAKAEHYITPTWIETPELVCQFDGGAGLFVVYVHVTNDTSFMIYGAEAWHASVGHLAQGDAVTLPNPVAMTAYHNYTRMLKSSNAEYVSGRRYKWNFSRHYHFAFHPKHHLTLWHSMSYQNGFSADIVEYGSNYVVIEYSQAMFDWLTDNQSLSVAYTAIPVCINFYG</sequence>
<gene>
    <name evidence="1" type="ORF">PUN50_08870</name>
</gene>